<evidence type="ECO:0000313" key="1">
    <source>
        <dbReference type="EMBL" id="MQN00780.1"/>
    </source>
</evidence>
<name>A0A6N7IXQ7_9FIRM</name>
<protein>
    <submittedName>
        <fullName evidence="1">Uncharacterized protein</fullName>
    </submittedName>
</protein>
<reference evidence="1" key="1">
    <citation type="journal article" date="2020" name="Appl. Environ. Microbiol.">
        <title>Medium-Chain Fatty Acid Synthesis by 'Candidatus Weimeria bifida' gen. nov., sp. nov., and 'Candidatus Pseudoramibacter fermentans' sp. nov.</title>
        <authorList>
            <person name="Scarborough M.J."/>
            <person name="Myers K.S."/>
            <person name="Donohue T.J."/>
            <person name="Noguera D.R."/>
        </authorList>
    </citation>
    <scope>NUCLEOTIDE SEQUENCE</scope>
    <source>
        <strain evidence="1">LCO1.1</strain>
    </source>
</reference>
<dbReference type="EMBL" id="VOGC01000002">
    <property type="protein sequence ID" value="MQN00780.1"/>
    <property type="molecule type" value="Genomic_DNA"/>
</dbReference>
<dbReference type="AlphaFoldDB" id="A0A6N7IXQ7"/>
<gene>
    <name evidence="1" type="ORF">FRC54_02140</name>
</gene>
<dbReference type="Proteomes" id="UP000460257">
    <property type="component" value="Unassembled WGS sequence"/>
</dbReference>
<sequence>MTREELITLLNSRKKYLETIISSCEKKLASAPEGHLIASRSHGRAQYYFCDDSDFNRTYLKDKDLAEKLVSKDYHSKVLSSAKKELGIISRFLKGISIVPIEEIYRHLPSMKQELVQPLCIDKETYAKQWAEAEYPKLDFKISEEFISNDGKRYRSKSELLIANALKDAGVPFRYECRLDLKGYSSVYPDFTVLNKRTGHIYYHEHLGMMENSDYLIKNLQKINAYEKNGIMQGKQLILTFESEHVNLAMNVINNIIREFYI</sequence>
<accession>A0A6N7IXQ7</accession>
<organism evidence="1 2">
    <name type="scientific">Candidatus Weimeria bifida</name>
    <dbReference type="NCBI Taxonomy" id="2599074"/>
    <lineage>
        <taxon>Bacteria</taxon>
        <taxon>Bacillati</taxon>
        <taxon>Bacillota</taxon>
        <taxon>Clostridia</taxon>
        <taxon>Lachnospirales</taxon>
        <taxon>Lachnospiraceae</taxon>
        <taxon>Candidatus Weimeria</taxon>
    </lineage>
</organism>
<proteinExistence type="predicted"/>
<evidence type="ECO:0000313" key="2">
    <source>
        <dbReference type="Proteomes" id="UP000460257"/>
    </source>
</evidence>
<comment type="caution">
    <text evidence="1">The sequence shown here is derived from an EMBL/GenBank/DDBJ whole genome shotgun (WGS) entry which is preliminary data.</text>
</comment>
<keyword evidence="2" id="KW-1185">Reference proteome</keyword>